<dbReference type="InterPro" id="IPR016064">
    <property type="entry name" value="NAD/diacylglycerol_kinase_sf"/>
</dbReference>
<dbReference type="InterPro" id="IPR050187">
    <property type="entry name" value="Lipid_Phosphate_FormReg"/>
</dbReference>
<dbReference type="PROSITE" id="PS50146">
    <property type="entry name" value="DAGK"/>
    <property type="match status" value="1"/>
</dbReference>
<evidence type="ECO:0000256" key="2">
    <source>
        <dbReference type="ARBA" id="ARBA00022741"/>
    </source>
</evidence>
<dbReference type="InterPro" id="IPR005218">
    <property type="entry name" value="Diacylglycerol/lipid_kinase"/>
</dbReference>
<dbReference type="SUPFAM" id="SSF111331">
    <property type="entry name" value="NAD kinase/diacylglycerol kinase-like"/>
    <property type="match status" value="1"/>
</dbReference>
<dbReference type="InterPro" id="IPR001206">
    <property type="entry name" value="Diacylglycerol_kinase_cat_dom"/>
</dbReference>
<dbReference type="Gene3D" id="3.40.50.10330">
    <property type="entry name" value="Probable inorganic polyphosphate/atp-NAD kinase, domain 1"/>
    <property type="match status" value="1"/>
</dbReference>
<accession>A0A381PR65</accession>
<name>A0A381PR65_9ZZZZ</name>
<evidence type="ECO:0000256" key="4">
    <source>
        <dbReference type="ARBA" id="ARBA00022840"/>
    </source>
</evidence>
<gene>
    <name evidence="6" type="ORF">METZ01_LOCUS21421</name>
</gene>
<evidence type="ECO:0000256" key="3">
    <source>
        <dbReference type="ARBA" id="ARBA00022777"/>
    </source>
</evidence>
<keyword evidence="1" id="KW-0808">Transferase</keyword>
<sequence length="313" mass="33189">MKQDAFETESETLLLVNPAANRGRAGRVGERVRVLLKDYGIPTRSVLSESVDGAREILKEAVGRHSRVIAVGGDGLVHHTIQEIAGTSIVLGIVPAGTGNDFATAIQLPTAIDEATDVALGDPTSVDVLKMLDSLQQVRFGATIATAGFSAAVNIRAERLRWPRGSSKYTVATLMELSRLPRYRVEMTIDGREVERTCLLIAIANTPFFGGGMKIAPEASASSGSMEVVLIHDTSAFTLLRVLPKTFSGSHVSHPAVEILRGREIQLEMSPLHAADSCELRADGESAGSLPQTITVVPGGLQIASATIADNSN</sequence>
<evidence type="ECO:0000313" key="6">
    <source>
        <dbReference type="EMBL" id="SUZ68567.1"/>
    </source>
</evidence>
<dbReference type="GO" id="GO:0016301">
    <property type="term" value="F:kinase activity"/>
    <property type="evidence" value="ECO:0007669"/>
    <property type="project" value="UniProtKB-KW"/>
</dbReference>
<dbReference type="PANTHER" id="PTHR12358">
    <property type="entry name" value="SPHINGOSINE KINASE"/>
    <property type="match status" value="1"/>
</dbReference>
<reference evidence="6" key="1">
    <citation type="submission" date="2018-05" db="EMBL/GenBank/DDBJ databases">
        <authorList>
            <person name="Lanie J.A."/>
            <person name="Ng W.-L."/>
            <person name="Kazmierczak K.M."/>
            <person name="Andrzejewski T.M."/>
            <person name="Davidsen T.M."/>
            <person name="Wayne K.J."/>
            <person name="Tettelin H."/>
            <person name="Glass J.I."/>
            <person name="Rusch D."/>
            <person name="Podicherti R."/>
            <person name="Tsui H.-C.T."/>
            <person name="Winkler M.E."/>
        </authorList>
    </citation>
    <scope>NUCLEOTIDE SEQUENCE</scope>
</reference>
<dbReference type="Pfam" id="PF00781">
    <property type="entry name" value="DAGK_cat"/>
    <property type="match status" value="1"/>
</dbReference>
<dbReference type="SMART" id="SM00046">
    <property type="entry name" value="DAGKc"/>
    <property type="match status" value="1"/>
</dbReference>
<dbReference type="EMBL" id="UINC01001039">
    <property type="protein sequence ID" value="SUZ68567.1"/>
    <property type="molecule type" value="Genomic_DNA"/>
</dbReference>
<keyword evidence="3" id="KW-0418">Kinase</keyword>
<dbReference type="InterPro" id="IPR045540">
    <property type="entry name" value="YegS/DAGK_C"/>
</dbReference>
<proteinExistence type="predicted"/>
<protein>
    <recommendedName>
        <fullName evidence="5">DAGKc domain-containing protein</fullName>
    </recommendedName>
</protein>
<dbReference type="Pfam" id="PF19279">
    <property type="entry name" value="YegS_C"/>
    <property type="match status" value="1"/>
</dbReference>
<keyword evidence="4" id="KW-0067">ATP-binding</keyword>
<dbReference type="PANTHER" id="PTHR12358:SF54">
    <property type="entry name" value="SPHINGOSINE KINASE RELATED PROTEIN"/>
    <property type="match status" value="1"/>
</dbReference>
<dbReference type="GO" id="GO:0005524">
    <property type="term" value="F:ATP binding"/>
    <property type="evidence" value="ECO:0007669"/>
    <property type="project" value="UniProtKB-KW"/>
</dbReference>
<dbReference type="NCBIfam" id="TIGR00147">
    <property type="entry name" value="YegS/Rv2252/BmrU family lipid kinase"/>
    <property type="match status" value="1"/>
</dbReference>
<organism evidence="6">
    <name type="scientific">marine metagenome</name>
    <dbReference type="NCBI Taxonomy" id="408172"/>
    <lineage>
        <taxon>unclassified sequences</taxon>
        <taxon>metagenomes</taxon>
        <taxon>ecological metagenomes</taxon>
    </lineage>
</organism>
<dbReference type="AlphaFoldDB" id="A0A381PR65"/>
<evidence type="ECO:0000259" key="5">
    <source>
        <dbReference type="PROSITE" id="PS50146"/>
    </source>
</evidence>
<keyword evidence="2" id="KW-0547">Nucleotide-binding</keyword>
<dbReference type="InterPro" id="IPR017438">
    <property type="entry name" value="ATP-NAD_kinase_N"/>
</dbReference>
<evidence type="ECO:0000256" key="1">
    <source>
        <dbReference type="ARBA" id="ARBA00022679"/>
    </source>
</evidence>
<feature type="domain" description="DAGKc" evidence="5">
    <location>
        <begin position="7"/>
        <end position="134"/>
    </location>
</feature>
<dbReference type="Gene3D" id="2.60.200.40">
    <property type="match status" value="1"/>
</dbReference>
<dbReference type="GO" id="GO:0008654">
    <property type="term" value="P:phospholipid biosynthetic process"/>
    <property type="evidence" value="ECO:0007669"/>
    <property type="project" value="InterPro"/>
</dbReference>